<keyword evidence="2" id="KW-1185">Reference proteome</keyword>
<gene>
    <name evidence="1" type="ORF">T440DRAFT_147127</name>
</gene>
<dbReference type="AlphaFoldDB" id="A0A6A7B089"/>
<protein>
    <submittedName>
        <fullName evidence="1">Uncharacterized protein</fullName>
    </submittedName>
</protein>
<reference evidence="1" key="1">
    <citation type="submission" date="2020-01" db="EMBL/GenBank/DDBJ databases">
        <authorList>
            <consortium name="DOE Joint Genome Institute"/>
            <person name="Haridas S."/>
            <person name="Albert R."/>
            <person name="Binder M."/>
            <person name="Bloem J."/>
            <person name="Labutti K."/>
            <person name="Salamov A."/>
            <person name="Andreopoulos B."/>
            <person name="Baker S.E."/>
            <person name="Barry K."/>
            <person name="Bills G."/>
            <person name="Bluhm B.H."/>
            <person name="Cannon C."/>
            <person name="Castanera R."/>
            <person name="Culley D.E."/>
            <person name="Daum C."/>
            <person name="Ezra D."/>
            <person name="Gonzalez J.B."/>
            <person name="Henrissat B."/>
            <person name="Kuo A."/>
            <person name="Liang C."/>
            <person name="Lipzen A."/>
            <person name="Lutzoni F."/>
            <person name="Magnuson J."/>
            <person name="Mondo S."/>
            <person name="Nolan M."/>
            <person name="Ohm R."/>
            <person name="Pangilinan J."/>
            <person name="Park H.-J."/>
            <person name="Ramirez L."/>
            <person name="Alfaro M."/>
            <person name="Sun H."/>
            <person name="Tritt A."/>
            <person name="Yoshinaga Y."/>
            <person name="Zwiers L.-H."/>
            <person name="Turgeon B.G."/>
            <person name="Goodwin S.B."/>
            <person name="Spatafora J.W."/>
            <person name="Crous P.W."/>
            <person name="Grigoriev I.V."/>
        </authorList>
    </citation>
    <scope>NUCLEOTIDE SEQUENCE</scope>
    <source>
        <strain evidence="1">IPT5</strain>
    </source>
</reference>
<proteinExistence type="predicted"/>
<evidence type="ECO:0000313" key="1">
    <source>
        <dbReference type="EMBL" id="KAF2848792.1"/>
    </source>
</evidence>
<dbReference type="EMBL" id="MU006315">
    <property type="protein sequence ID" value="KAF2848792.1"/>
    <property type="molecule type" value="Genomic_DNA"/>
</dbReference>
<dbReference type="Proteomes" id="UP000799423">
    <property type="component" value="Unassembled WGS sequence"/>
</dbReference>
<evidence type="ECO:0000313" key="2">
    <source>
        <dbReference type="Proteomes" id="UP000799423"/>
    </source>
</evidence>
<accession>A0A6A7B089</accession>
<name>A0A6A7B089_9PLEO</name>
<organism evidence="1 2">
    <name type="scientific">Plenodomus tracheiphilus IPT5</name>
    <dbReference type="NCBI Taxonomy" id="1408161"/>
    <lineage>
        <taxon>Eukaryota</taxon>
        <taxon>Fungi</taxon>
        <taxon>Dikarya</taxon>
        <taxon>Ascomycota</taxon>
        <taxon>Pezizomycotina</taxon>
        <taxon>Dothideomycetes</taxon>
        <taxon>Pleosporomycetidae</taxon>
        <taxon>Pleosporales</taxon>
        <taxon>Pleosporineae</taxon>
        <taxon>Leptosphaeriaceae</taxon>
        <taxon>Plenodomus</taxon>
    </lineage>
</organism>
<sequence>MNQIVLCFCGVEAVYGQQALSADVEARAPHEAAKPCEIWLGRMSDQRHAIAHGRCISAIAIAQRLIVFSPGNSNDVHSCISTTKRRDALALSATIAVAWYANEGFEAETLPTRCHPVQARQTPELIL</sequence>